<dbReference type="Pfam" id="PF00589">
    <property type="entry name" value="Phage_integrase"/>
    <property type="match status" value="1"/>
</dbReference>
<reference evidence="4" key="1">
    <citation type="journal article" date="2019" name="Int. J. Syst. Evol. Microbiol.">
        <title>The Global Catalogue of Microorganisms (GCM) 10K type strain sequencing project: providing services to taxonomists for standard genome sequencing and annotation.</title>
        <authorList>
            <consortium name="The Broad Institute Genomics Platform"/>
            <consortium name="The Broad Institute Genome Sequencing Center for Infectious Disease"/>
            <person name="Wu L."/>
            <person name="Ma J."/>
        </authorList>
    </citation>
    <scope>NUCLEOTIDE SEQUENCE [LARGE SCALE GENOMIC DNA]</scope>
    <source>
        <strain evidence="4">KCTC 42398</strain>
    </source>
</reference>
<proteinExistence type="predicted"/>
<dbReference type="InterPro" id="IPR002104">
    <property type="entry name" value="Integrase_catalytic"/>
</dbReference>
<evidence type="ECO:0000313" key="3">
    <source>
        <dbReference type="EMBL" id="MFD2726287.1"/>
    </source>
</evidence>
<dbReference type="InterPro" id="IPR050090">
    <property type="entry name" value="Tyrosine_recombinase_XerCD"/>
</dbReference>
<dbReference type="EMBL" id="JBHULY010000016">
    <property type="protein sequence ID" value="MFD2726287.1"/>
    <property type="molecule type" value="Genomic_DNA"/>
</dbReference>
<dbReference type="Proteomes" id="UP001597476">
    <property type="component" value="Unassembled WGS sequence"/>
</dbReference>
<gene>
    <name evidence="3" type="ORF">ACFSR8_08675</name>
</gene>
<dbReference type="PANTHER" id="PTHR30349:SF82">
    <property type="entry name" value="INTEGRASE_RECOMBINASE YOEC-RELATED"/>
    <property type="match status" value="1"/>
</dbReference>
<keyword evidence="4" id="KW-1185">Reference proteome</keyword>
<dbReference type="InterPro" id="IPR011010">
    <property type="entry name" value="DNA_brk_join_enz"/>
</dbReference>
<protein>
    <submittedName>
        <fullName evidence="3">Tyrosine-type recombinase/integrase</fullName>
    </submittedName>
</protein>
<keyword evidence="1" id="KW-0233">DNA recombination</keyword>
<evidence type="ECO:0000256" key="1">
    <source>
        <dbReference type="ARBA" id="ARBA00023172"/>
    </source>
</evidence>
<sequence length="175" mass="20421">MIGSDYIEFDRALNTGFKLLKSKKEKSFGFLIICGINLGLRVQDLLGLTFEELRSGELEIIEGKTKKRRTLIVNDNINKALKSFDELDMGFCFKSQKQSVFSKQQVNRLMKKYFKGKVSSHSLRKTFGRRVWENDNESERSLVYLSEIFNHSSIQMTRIYLGIRQEELNEVYLSL</sequence>
<dbReference type="InterPro" id="IPR013762">
    <property type="entry name" value="Integrase-like_cat_sf"/>
</dbReference>
<evidence type="ECO:0000313" key="4">
    <source>
        <dbReference type="Proteomes" id="UP001597476"/>
    </source>
</evidence>
<feature type="domain" description="Tyr recombinase" evidence="2">
    <location>
        <begin position="2"/>
        <end position="173"/>
    </location>
</feature>
<organism evidence="3 4">
    <name type="scientific">Hyunsoonleella rubra</name>
    <dbReference type="NCBI Taxonomy" id="1737062"/>
    <lineage>
        <taxon>Bacteria</taxon>
        <taxon>Pseudomonadati</taxon>
        <taxon>Bacteroidota</taxon>
        <taxon>Flavobacteriia</taxon>
        <taxon>Flavobacteriales</taxon>
        <taxon>Flavobacteriaceae</taxon>
    </lineage>
</organism>
<dbReference type="PROSITE" id="PS51898">
    <property type="entry name" value="TYR_RECOMBINASE"/>
    <property type="match status" value="1"/>
</dbReference>
<comment type="caution">
    <text evidence="3">The sequence shown here is derived from an EMBL/GenBank/DDBJ whole genome shotgun (WGS) entry which is preliminary data.</text>
</comment>
<accession>A0ABW5TAT4</accession>
<name>A0ABW5TAT4_9FLAO</name>
<dbReference type="RefSeq" id="WP_380291077.1">
    <property type="nucleotide sequence ID" value="NZ_JBHULY010000016.1"/>
</dbReference>
<dbReference type="PANTHER" id="PTHR30349">
    <property type="entry name" value="PHAGE INTEGRASE-RELATED"/>
    <property type="match status" value="1"/>
</dbReference>
<dbReference type="SUPFAM" id="SSF56349">
    <property type="entry name" value="DNA breaking-rejoining enzymes"/>
    <property type="match status" value="1"/>
</dbReference>
<evidence type="ECO:0000259" key="2">
    <source>
        <dbReference type="PROSITE" id="PS51898"/>
    </source>
</evidence>
<dbReference type="Gene3D" id="1.10.443.10">
    <property type="entry name" value="Intergrase catalytic core"/>
    <property type="match status" value="1"/>
</dbReference>